<sequence length="66" mass="7579">PLPLNQQLCRDKNVVEISEQTFRLVKAWHDVVVDCDENPKELLASALLDIGNKYLAVTYFDEQFAN</sequence>
<name>A0ABY7EST1_MYAAR</name>
<feature type="non-terminal residue" evidence="1">
    <location>
        <position position="66"/>
    </location>
</feature>
<dbReference type="EMBL" id="CP111019">
    <property type="protein sequence ID" value="WAR11982.1"/>
    <property type="molecule type" value="Genomic_DNA"/>
</dbReference>
<keyword evidence="2" id="KW-1185">Reference proteome</keyword>
<organism evidence="1 2">
    <name type="scientific">Mya arenaria</name>
    <name type="common">Soft-shell clam</name>
    <dbReference type="NCBI Taxonomy" id="6604"/>
    <lineage>
        <taxon>Eukaryota</taxon>
        <taxon>Metazoa</taxon>
        <taxon>Spiralia</taxon>
        <taxon>Lophotrochozoa</taxon>
        <taxon>Mollusca</taxon>
        <taxon>Bivalvia</taxon>
        <taxon>Autobranchia</taxon>
        <taxon>Heteroconchia</taxon>
        <taxon>Euheterodonta</taxon>
        <taxon>Imparidentia</taxon>
        <taxon>Neoheterodontei</taxon>
        <taxon>Myida</taxon>
        <taxon>Myoidea</taxon>
        <taxon>Myidae</taxon>
        <taxon>Mya</taxon>
    </lineage>
</organism>
<dbReference type="Proteomes" id="UP001164746">
    <property type="component" value="Chromosome 8"/>
</dbReference>
<evidence type="ECO:0000313" key="1">
    <source>
        <dbReference type="EMBL" id="WAR11982.1"/>
    </source>
</evidence>
<accession>A0ABY7EST1</accession>
<feature type="non-terminal residue" evidence="1">
    <location>
        <position position="1"/>
    </location>
</feature>
<gene>
    <name evidence="1" type="ORF">MAR_026162</name>
</gene>
<evidence type="ECO:0000313" key="2">
    <source>
        <dbReference type="Proteomes" id="UP001164746"/>
    </source>
</evidence>
<proteinExistence type="predicted"/>
<protein>
    <submittedName>
        <fullName evidence="1">Uncharacterized protein</fullName>
    </submittedName>
</protein>
<reference evidence="1" key="1">
    <citation type="submission" date="2022-11" db="EMBL/GenBank/DDBJ databases">
        <title>Centuries of genome instability and evolution in soft-shell clam transmissible cancer (bioRxiv).</title>
        <authorList>
            <person name="Hart S.F.M."/>
            <person name="Yonemitsu M.A."/>
            <person name="Giersch R.M."/>
            <person name="Beal B.F."/>
            <person name="Arriagada G."/>
            <person name="Davis B.W."/>
            <person name="Ostrander E.A."/>
            <person name="Goff S.P."/>
            <person name="Metzger M.J."/>
        </authorList>
    </citation>
    <scope>NUCLEOTIDE SEQUENCE</scope>
    <source>
        <strain evidence="1">MELC-2E11</strain>
        <tissue evidence="1">Siphon/mantle</tissue>
    </source>
</reference>